<evidence type="ECO:0000256" key="1">
    <source>
        <dbReference type="ARBA" id="ARBA00022679"/>
    </source>
</evidence>
<dbReference type="Gene3D" id="3.40.50.2000">
    <property type="entry name" value="Glycogen Phosphorylase B"/>
    <property type="match status" value="2"/>
</dbReference>
<dbReference type="Proteomes" id="UP000198228">
    <property type="component" value="Chromosome I"/>
</dbReference>
<organism evidence="5 6">
    <name type="scientific">Micromonospora purpureochromogenes</name>
    <dbReference type="NCBI Taxonomy" id="47872"/>
    <lineage>
        <taxon>Bacteria</taxon>
        <taxon>Bacillati</taxon>
        <taxon>Actinomycetota</taxon>
        <taxon>Actinomycetes</taxon>
        <taxon>Micromonosporales</taxon>
        <taxon>Micromonosporaceae</taxon>
        <taxon>Micromonospora</taxon>
    </lineage>
</organism>
<keyword evidence="3" id="KW-0812">Transmembrane</keyword>
<evidence type="ECO:0000256" key="2">
    <source>
        <dbReference type="SAM" id="MobiDB-lite"/>
    </source>
</evidence>
<keyword evidence="1 5" id="KW-0808">Transferase</keyword>
<sequence length="396" mass="44164">MTYNFFEPGFRAGGPIRSIARLVDSCSEQVAITLVTGDRDLGGSAAYPGLSGRWVDRGRARVFYLNPRRARHWWTLWRTIRRRRFDLLYVNSFWSTYSLLPIIAARLGLLRVPRVMIAPRGEFSPAALALGALRKRIFLRSWVHVLRRGPVDWHAGSQLEGEMIRRALPWANVTVRANQAGLPAEPLPPGASRSEARLVFVGRISPMKNVDLLLTALGLTTAPMRLDLFGPAEDPVYWSRCQQLIDDLPPTVQCTYHGPLAPDRVRETFAGYDAFAMPTRGENFGHVIAESLSASCPVVCSDRTPWSDVLRDGGGVVLRDLTAPALAAELERIARLTPEERLRARRVAGEAYRRWAAASDESNILDHVRVQLQDAGDPLPPSREPARAHPSADTRR</sequence>
<evidence type="ECO:0000313" key="5">
    <source>
        <dbReference type="EMBL" id="SCF33252.1"/>
    </source>
</evidence>
<name>A0A1C4ZK01_9ACTN</name>
<dbReference type="EMBL" id="LT607410">
    <property type="protein sequence ID" value="SCF33252.1"/>
    <property type="molecule type" value="Genomic_DNA"/>
</dbReference>
<evidence type="ECO:0000313" key="6">
    <source>
        <dbReference type="Proteomes" id="UP000198228"/>
    </source>
</evidence>
<proteinExistence type="predicted"/>
<dbReference type="GO" id="GO:0016757">
    <property type="term" value="F:glycosyltransferase activity"/>
    <property type="evidence" value="ECO:0007669"/>
    <property type="project" value="InterPro"/>
</dbReference>
<dbReference type="PANTHER" id="PTHR12526">
    <property type="entry name" value="GLYCOSYLTRANSFERASE"/>
    <property type="match status" value="1"/>
</dbReference>
<feature type="transmembrane region" description="Helical" evidence="3">
    <location>
        <begin position="87"/>
        <end position="109"/>
    </location>
</feature>
<protein>
    <submittedName>
        <fullName evidence="5">Glycosyltransferase involved in cell wall bisynthesis</fullName>
    </submittedName>
</protein>
<keyword evidence="3" id="KW-1133">Transmembrane helix</keyword>
<dbReference type="SUPFAM" id="SSF53756">
    <property type="entry name" value="UDP-Glycosyltransferase/glycogen phosphorylase"/>
    <property type="match status" value="1"/>
</dbReference>
<evidence type="ECO:0000259" key="4">
    <source>
        <dbReference type="Pfam" id="PF00534"/>
    </source>
</evidence>
<feature type="region of interest" description="Disordered" evidence="2">
    <location>
        <begin position="371"/>
        <end position="396"/>
    </location>
</feature>
<dbReference type="InterPro" id="IPR001296">
    <property type="entry name" value="Glyco_trans_1"/>
</dbReference>
<accession>A0A1C4ZK01</accession>
<feature type="domain" description="Glycosyl transferase family 1" evidence="4">
    <location>
        <begin position="195"/>
        <end position="341"/>
    </location>
</feature>
<keyword evidence="3" id="KW-0472">Membrane</keyword>
<gene>
    <name evidence="5" type="ORF">GA0074696_4527</name>
</gene>
<dbReference type="AlphaFoldDB" id="A0A1C4ZK01"/>
<dbReference type="Pfam" id="PF00534">
    <property type="entry name" value="Glycos_transf_1"/>
    <property type="match status" value="1"/>
</dbReference>
<feature type="compositionally biased region" description="Basic and acidic residues" evidence="2">
    <location>
        <begin position="384"/>
        <end position="396"/>
    </location>
</feature>
<evidence type="ECO:0000256" key="3">
    <source>
        <dbReference type="SAM" id="Phobius"/>
    </source>
</evidence>
<reference evidence="5 6" key="1">
    <citation type="submission" date="2016-06" db="EMBL/GenBank/DDBJ databases">
        <authorList>
            <person name="Kjaerup R.B."/>
            <person name="Dalgaard T.S."/>
            <person name="Juul-Madsen H.R."/>
        </authorList>
    </citation>
    <scope>NUCLEOTIDE SEQUENCE [LARGE SCALE GENOMIC DNA]</scope>
    <source>
        <strain evidence="5 6">DSM 43821</strain>
    </source>
</reference>